<dbReference type="GO" id="GO:0051539">
    <property type="term" value="F:4 iron, 4 sulfur cluster binding"/>
    <property type="evidence" value="ECO:0007669"/>
    <property type="project" value="TreeGrafter"/>
</dbReference>
<dbReference type="Pfam" id="PF01521">
    <property type="entry name" value="Fe-S_biosyn"/>
    <property type="match status" value="1"/>
</dbReference>
<dbReference type="NCBIfam" id="TIGR00049">
    <property type="entry name" value="iron-sulfur cluster assembly accessory protein"/>
    <property type="match status" value="1"/>
</dbReference>
<feature type="domain" description="Core" evidence="1">
    <location>
        <begin position="10"/>
        <end position="113"/>
    </location>
</feature>
<evidence type="ECO:0000259" key="1">
    <source>
        <dbReference type="Pfam" id="PF01521"/>
    </source>
</evidence>
<dbReference type="PANTHER" id="PTHR43011:SF1">
    <property type="entry name" value="IRON-SULFUR CLUSTER ASSEMBLY 2 HOMOLOG, MITOCHONDRIAL"/>
    <property type="match status" value="1"/>
</dbReference>
<dbReference type="GO" id="GO:0005506">
    <property type="term" value="F:iron ion binding"/>
    <property type="evidence" value="ECO:0007669"/>
    <property type="project" value="TreeGrafter"/>
</dbReference>
<dbReference type="EMBL" id="CBXV010000002">
    <property type="protein sequence ID" value="CDM64486.1"/>
    <property type="molecule type" value="Genomic_DNA"/>
</dbReference>
<dbReference type="GO" id="GO:0016226">
    <property type="term" value="P:iron-sulfur cluster assembly"/>
    <property type="evidence" value="ECO:0007669"/>
    <property type="project" value="InterPro"/>
</dbReference>
<name>A0A0B6WTX2_9BACT</name>
<dbReference type="InterPro" id="IPR017870">
    <property type="entry name" value="FeS_cluster_insertion_CS"/>
</dbReference>
<dbReference type="RefSeq" id="WP_041973971.1">
    <property type="nucleotide sequence ID" value="NZ_CBXV010000002.1"/>
</dbReference>
<keyword evidence="3" id="KW-1185">Reference proteome</keyword>
<sequence>MSVTTAPTLTINITDKAAEEIKKFMAGEEDLPETAGLRVRVVPGGCSGFQYSLNIEEDSRQGDYVLDSNGVRLFVDMFSAQYLNGVEIDYVSTVMGSGFTFRNPNATGTCGCGSSFTV</sequence>
<evidence type="ECO:0000313" key="2">
    <source>
        <dbReference type="EMBL" id="CDM64486.1"/>
    </source>
</evidence>
<dbReference type="PROSITE" id="PS01152">
    <property type="entry name" value="HESB"/>
    <property type="match status" value="1"/>
</dbReference>
<dbReference type="PANTHER" id="PTHR43011">
    <property type="entry name" value="IRON-SULFUR CLUSTER ASSEMBLY 2 HOMOLOG, MITOCHONDRIAL"/>
    <property type="match status" value="1"/>
</dbReference>
<dbReference type="InterPro" id="IPR016092">
    <property type="entry name" value="ATAP"/>
</dbReference>
<dbReference type="OrthoDB" id="9801228at2"/>
<dbReference type="InterPro" id="IPR035903">
    <property type="entry name" value="HesB-like_dom_sf"/>
</dbReference>
<dbReference type="Gene3D" id="2.60.300.12">
    <property type="entry name" value="HesB-like domain"/>
    <property type="match status" value="1"/>
</dbReference>
<reference evidence="2 3" key="2">
    <citation type="submission" date="2015-01" db="EMBL/GenBank/DDBJ databases">
        <title>Complete genome sequence of Pyrinomonas methylaliphatogenes type strain K22T.</title>
        <authorList>
            <person name="Lee K.C.Y."/>
            <person name="Power J.F."/>
            <person name="Dunfield P.F."/>
            <person name="Morgan X.C."/>
            <person name="Huttenhower C."/>
            <person name="Stott M.B."/>
        </authorList>
    </citation>
    <scope>NUCLEOTIDE SEQUENCE [LARGE SCALE GENOMIC DNA]</scope>
    <source>
        <strain evidence="2 3">K22</strain>
    </source>
</reference>
<accession>A0A0B6WTX2</accession>
<dbReference type="SUPFAM" id="SSF89360">
    <property type="entry name" value="HesB-like domain"/>
    <property type="match status" value="1"/>
</dbReference>
<proteinExistence type="predicted"/>
<reference evidence="2 3" key="1">
    <citation type="submission" date="2013-12" db="EMBL/GenBank/DDBJ databases">
        <authorList>
            <person name="Stott M."/>
        </authorList>
    </citation>
    <scope>NUCLEOTIDE SEQUENCE [LARGE SCALE GENOMIC DNA]</scope>
    <source>
        <strain evidence="2 3">K22</strain>
    </source>
</reference>
<dbReference type="InterPro" id="IPR000361">
    <property type="entry name" value="ATAP_core_dom"/>
</dbReference>
<dbReference type="Proteomes" id="UP000031518">
    <property type="component" value="Unassembled WGS sequence"/>
</dbReference>
<organism evidence="2 3">
    <name type="scientific">Pyrinomonas methylaliphatogenes</name>
    <dbReference type="NCBI Taxonomy" id="454194"/>
    <lineage>
        <taxon>Bacteria</taxon>
        <taxon>Pseudomonadati</taxon>
        <taxon>Acidobacteriota</taxon>
        <taxon>Blastocatellia</taxon>
        <taxon>Blastocatellales</taxon>
        <taxon>Pyrinomonadaceae</taxon>
        <taxon>Pyrinomonas</taxon>
    </lineage>
</organism>
<evidence type="ECO:0000313" key="3">
    <source>
        <dbReference type="Proteomes" id="UP000031518"/>
    </source>
</evidence>
<dbReference type="NCBIfam" id="NF010147">
    <property type="entry name" value="PRK13623.1"/>
    <property type="match status" value="1"/>
</dbReference>
<dbReference type="GO" id="GO:0051537">
    <property type="term" value="F:2 iron, 2 sulfur cluster binding"/>
    <property type="evidence" value="ECO:0007669"/>
    <property type="project" value="TreeGrafter"/>
</dbReference>
<gene>
    <name evidence="2" type="ORF">PYK22_00480</name>
</gene>
<dbReference type="STRING" id="454194.PYK22_00480"/>
<protein>
    <submittedName>
        <fullName evidence="2">Iron-sulfur cluster assembly accessory protein</fullName>
    </submittedName>
</protein>
<dbReference type="AlphaFoldDB" id="A0A0B6WTX2"/>